<dbReference type="InterPro" id="IPR010093">
    <property type="entry name" value="SinI_DNA-bd"/>
</dbReference>
<name>A0A2T2YKC5_9BACT</name>
<dbReference type="AlphaFoldDB" id="A0A2T2YKC5"/>
<dbReference type="InterPro" id="IPR009061">
    <property type="entry name" value="DNA-bd_dom_put_sf"/>
</dbReference>
<proteinExistence type="predicted"/>
<organism evidence="2 3">
    <name type="scientific">Adhaeribacter arboris</name>
    <dbReference type="NCBI Taxonomy" id="2072846"/>
    <lineage>
        <taxon>Bacteria</taxon>
        <taxon>Pseudomonadati</taxon>
        <taxon>Bacteroidota</taxon>
        <taxon>Cytophagia</taxon>
        <taxon>Cytophagales</taxon>
        <taxon>Hymenobacteraceae</taxon>
        <taxon>Adhaeribacter</taxon>
    </lineage>
</organism>
<keyword evidence="3" id="KW-1185">Reference proteome</keyword>
<dbReference type="OrthoDB" id="597977at2"/>
<dbReference type="Proteomes" id="UP000240357">
    <property type="component" value="Unassembled WGS sequence"/>
</dbReference>
<protein>
    <recommendedName>
        <fullName evidence="1">Helix-turn-helix domain-containing protein</fullName>
    </recommendedName>
</protein>
<evidence type="ECO:0000313" key="2">
    <source>
        <dbReference type="EMBL" id="PSR55966.1"/>
    </source>
</evidence>
<gene>
    <name evidence="2" type="ORF">AHMF7605_21905</name>
</gene>
<dbReference type="EMBL" id="PYFT01000001">
    <property type="protein sequence ID" value="PSR55966.1"/>
    <property type="molecule type" value="Genomic_DNA"/>
</dbReference>
<evidence type="ECO:0000259" key="1">
    <source>
        <dbReference type="Pfam" id="PF12728"/>
    </source>
</evidence>
<dbReference type="NCBIfam" id="TIGR01764">
    <property type="entry name" value="excise"/>
    <property type="match status" value="1"/>
</dbReference>
<sequence length="119" mass="13782">MHDILLTPIRLSELEMLIQNSVRKVLNEGNYPSLPPSSESNDQPLTVQEAATFTNLAVPTLYSLVSRKEIPFFKRSGSKRLYFLKSELRKWLLEERQKTVSEIMEDAMKSVRTRNNKGR</sequence>
<dbReference type="GO" id="GO:0003677">
    <property type="term" value="F:DNA binding"/>
    <property type="evidence" value="ECO:0007669"/>
    <property type="project" value="InterPro"/>
</dbReference>
<dbReference type="InterPro" id="IPR041657">
    <property type="entry name" value="HTH_17"/>
</dbReference>
<comment type="caution">
    <text evidence="2">The sequence shown here is derived from an EMBL/GenBank/DDBJ whole genome shotgun (WGS) entry which is preliminary data.</text>
</comment>
<feature type="domain" description="Helix-turn-helix" evidence="1">
    <location>
        <begin position="45"/>
        <end position="94"/>
    </location>
</feature>
<reference evidence="2 3" key="1">
    <citation type="submission" date="2018-03" db="EMBL/GenBank/DDBJ databases">
        <title>Adhaeribacter sp. HMF7605 Genome sequencing and assembly.</title>
        <authorList>
            <person name="Kang H."/>
            <person name="Kang J."/>
            <person name="Cha I."/>
            <person name="Kim H."/>
            <person name="Joh K."/>
        </authorList>
    </citation>
    <scope>NUCLEOTIDE SEQUENCE [LARGE SCALE GENOMIC DNA]</scope>
    <source>
        <strain evidence="2 3">HMF7605</strain>
    </source>
</reference>
<dbReference type="Pfam" id="PF12728">
    <property type="entry name" value="HTH_17"/>
    <property type="match status" value="1"/>
</dbReference>
<evidence type="ECO:0000313" key="3">
    <source>
        <dbReference type="Proteomes" id="UP000240357"/>
    </source>
</evidence>
<dbReference type="RefSeq" id="WP_106932144.1">
    <property type="nucleotide sequence ID" value="NZ_PYFT01000001.1"/>
</dbReference>
<dbReference type="SUPFAM" id="SSF46955">
    <property type="entry name" value="Putative DNA-binding domain"/>
    <property type="match status" value="1"/>
</dbReference>
<accession>A0A2T2YKC5</accession>